<organism evidence="10">
    <name type="scientific">bioreactor metagenome</name>
    <dbReference type="NCBI Taxonomy" id="1076179"/>
    <lineage>
        <taxon>unclassified sequences</taxon>
        <taxon>metagenomes</taxon>
        <taxon>ecological metagenomes</taxon>
    </lineage>
</organism>
<dbReference type="PRINTS" id="PR00164">
    <property type="entry name" value="ABC2TRNSPORT"/>
</dbReference>
<dbReference type="GO" id="GO:0015920">
    <property type="term" value="P:lipopolysaccharide transport"/>
    <property type="evidence" value="ECO:0007669"/>
    <property type="project" value="TreeGrafter"/>
</dbReference>
<feature type="transmembrane region" description="Helical" evidence="8">
    <location>
        <begin position="34"/>
        <end position="55"/>
    </location>
</feature>
<protein>
    <submittedName>
        <fullName evidence="10">Teichoic acid translocation permease protein TagG</fullName>
    </submittedName>
</protein>
<dbReference type="InterPro" id="IPR013525">
    <property type="entry name" value="ABC2_TM"/>
</dbReference>
<keyword evidence="2" id="KW-0813">Transport</keyword>
<dbReference type="InterPro" id="IPR047817">
    <property type="entry name" value="ABC2_TM_bact-type"/>
</dbReference>
<keyword evidence="4" id="KW-0997">Cell inner membrane</keyword>
<gene>
    <name evidence="10" type="primary">tagG_2</name>
    <name evidence="10" type="ORF">SDC9_93916</name>
</gene>
<reference evidence="10" key="1">
    <citation type="submission" date="2019-08" db="EMBL/GenBank/DDBJ databases">
        <authorList>
            <person name="Kucharzyk K."/>
            <person name="Murdoch R.W."/>
            <person name="Higgins S."/>
            <person name="Loffler F."/>
        </authorList>
    </citation>
    <scope>NUCLEOTIDE SEQUENCE</scope>
</reference>
<feature type="transmembrane region" description="Helical" evidence="8">
    <location>
        <begin position="176"/>
        <end position="195"/>
    </location>
</feature>
<evidence type="ECO:0000256" key="8">
    <source>
        <dbReference type="SAM" id="Phobius"/>
    </source>
</evidence>
<evidence type="ECO:0000256" key="3">
    <source>
        <dbReference type="ARBA" id="ARBA00022475"/>
    </source>
</evidence>
<dbReference type="InterPro" id="IPR000412">
    <property type="entry name" value="ABC_2_transport"/>
</dbReference>
<proteinExistence type="predicted"/>
<evidence type="ECO:0000256" key="2">
    <source>
        <dbReference type="ARBA" id="ARBA00022448"/>
    </source>
</evidence>
<dbReference type="AlphaFoldDB" id="A0A645A3B5"/>
<dbReference type="PROSITE" id="PS51012">
    <property type="entry name" value="ABC_TM2"/>
    <property type="match status" value="1"/>
</dbReference>
<keyword evidence="7 8" id="KW-0472">Membrane</keyword>
<keyword evidence="5 8" id="KW-0812">Transmembrane</keyword>
<accession>A0A645A3B5</accession>
<comment type="caution">
    <text evidence="10">The sequence shown here is derived from an EMBL/GenBank/DDBJ whole genome shotgun (WGS) entry which is preliminary data.</text>
</comment>
<dbReference type="PANTHER" id="PTHR30413:SF8">
    <property type="entry name" value="TRANSPORT PERMEASE PROTEIN"/>
    <property type="match status" value="1"/>
</dbReference>
<keyword evidence="3" id="KW-1003">Cell membrane</keyword>
<comment type="subcellular location">
    <subcellularLocation>
        <location evidence="1">Cell inner membrane</location>
        <topology evidence="1">Multi-pass membrane protein</topology>
    </subcellularLocation>
</comment>
<dbReference type="Pfam" id="PF01061">
    <property type="entry name" value="ABC2_membrane"/>
    <property type="match status" value="1"/>
</dbReference>
<evidence type="ECO:0000313" key="10">
    <source>
        <dbReference type="EMBL" id="MPM47208.1"/>
    </source>
</evidence>
<feature type="transmembrane region" description="Helical" evidence="8">
    <location>
        <begin position="146"/>
        <end position="169"/>
    </location>
</feature>
<dbReference type="GO" id="GO:0043190">
    <property type="term" value="C:ATP-binding cassette (ABC) transporter complex"/>
    <property type="evidence" value="ECO:0007669"/>
    <property type="project" value="InterPro"/>
</dbReference>
<feature type="domain" description="ABC transmembrane type-2" evidence="9">
    <location>
        <begin position="36"/>
        <end position="254"/>
    </location>
</feature>
<evidence type="ECO:0000256" key="6">
    <source>
        <dbReference type="ARBA" id="ARBA00022989"/>
    </source>
</evidence>
<keyword evidence="6 8" id="KW-1133">Transmembrane helix</keyword>
<evidence type="ECO:0000259" key="9">
    <source>
        <dbReference type="PROSITE" id="PS51012"/>
    </source>
</evidence>
<evidence type="ECO:0000256" key="7">
    <source>
        <dbReference type="ARBA" id="ARBA00023136"/>
    </source>
</evidence>
<dbReference type="GO" id="GO:0140359">
    <property type="term" value="F:ABC-type transporter activity"/>
    <property type="evidence" value="ECO:0007669"/>
    <property type="project" value="InterPro"/>
</dbReference>
<evidence type="ECO:0000256" key="4">
    <source>
        <dbReference type="ARBA" id="ARBA00022519"/>
    </source>
</evidence>
<evidence type="ECO:0000256" key="5">
    <source>
        <dbReference type="ARBA" id="ARBA00022692"/>
    </source>
</evidence>
<feature type="transmembrane region" description="Helical" evidence="8">
    <location>
        <begin position="107"/>
        <end position="134"/>
    </location>
</feature>
<feature type="transmembrane region" description="Helical" evidence="8">
    <location>
        <begin position="230"/>
        <end position="251"/>
    </location>
</feature>
<dbReference type="EMBL" id="VSSQ01011585">
    <property type="protein sequence ID" value="MPM47208.1"/>
    <property type="molecule type" value="Genomic_DNA"/>
</dbReference>
<name>A0A645A3B5_9ZZZZ</name>
<evidence type="ECO:0000256" key="1">
    <source>
        <dbReference type="ARBA" id="ARBA00004429"/>
    </source>
</evidence>
<sequence length="262" mass="30525">MTNWVRRWMRTIRENWFLFQELVKRDFKKKYKRTILGMLWSVLNPLLHLLVMWVVFSRFFGRNTAHFVVYLFSGNIVYSFFSEATNQGMASLLGNASIFTKINVPKYMFLFSMNVTALINFALSLIIYFIFVAADGLPFTASFLTLIYPILCLILFNLGLGLILSALYVFFRDIQYIWSVCLQLLMYLSAIFYRADSFPEGVQKAFLLNPVYLYITYFRSVVIDGVIPSLAFHALCGAYALVFLALGLLIYKKYNAKFLYYV</sequence>
<dbReference type="PANTHER" id="PTHR30413">
    <property type="entry name" value="INNER MEMBRANE TRANSPORT PERMEASE"/>
    <property type="match status" value="1"/>
</dbReference>